<accession>A0ABT9D9N2</accession>
<protein>
    <submittedName>
        <fullName evidence="1">Glutaredoxin</fullName>
    </submittedName>
</protein>
<gene>
    <name evidence="1" type="ORF">Q6348_10420</name>
</gene>
<proteinExistence type="predicted"/>
<dbReference type="Proteomes" id="UP001232536">
    <property type="component" value="Unassembled WGS sequence"/>
</dbReference>
<sequence length="100" mass="10663">MDAAQVGATVRMTVVTSEACHFCEQAQQELARLSQHFSLGVRAVPVESPEGAALLARHRPAMNPLVLADGAFFSAGRLPVKKLIRHLERVGATRTADGTA</sequence>
<dbReference type="InterPro" id="IPR036249">
    <property type="entry name" value="Thioredoxin-like_sf"/>
</dbReference>
<comment type="caution">
    <text evidence="1">The sequence shown here is derived from an EMBL/GenBank/DDBJ whole genome shotgun (WGS) entry which is preliminary data.</text>
</comment>
<dbReference type="RefSeq" id="WP_304601227.1">
    <property type="nucleotide sequence ID" value="NZ_JAUQYO010000001.1"/>
</dbReference>
<dbReference type="SUPFAM" id="SSF52833">
    <property type="entry name" value="Thioredoxin-like"/>
    <property type="match status" value="1"/>
</dbReference>
<dbReference type="EMBL" id="JAUQYP010000001">
    <property type="protein sequence ID" value="MDO8107609.1"/>
    <property type="molecule type" value="Genomic_DNA"/>
</dbReference>
<reference evidence="1 2" key="1">
    <citation type="submission" date="2023-07" db="EMBL/GenBank/DDBJ databases">
        <title>Description of novel actinomycetes strains, isolated from tidal flat sediment.</title>
        <authorList>
            <person name="Lu C."/>
        </authorList>
    </citation>
    <scope>NUCLEOTIDE SEQUENCE [LARGE SCALE GENOMIC DNA]</scope>
    <source>
        <strain evidence="1 2">SYSU T00b441</strain>
    </source>
</reference>
<evidence type="ECO:0000313" key="2">
    <source>
        <dbReference type="Proteomes" id="UP001232536"/>
    </source>
</evidence>
<evidence type="ECO:0000313" key="1">
    <source>
        <dbReference type="EMBL" id="MDO8107609.1"/>
    </source>
</evidence>
<organism evidence="1 2">
    <name type="scientific">Actinotalea lenta</name>
    <dbReference type="NCBI Taxonomy" id="3064654"/>
    <lineage>
        <taxon>Bacteria</taxon>
        <taxon>Bacillati</taxon>
        <taxon>Actinomycetota</taxon>
        <taxon>Actinomycetes</taxon>
        <taxon>Micrococcales</taxon>
        <taxon>Cellulomonadaceae</taxon>
        <taxon>Actinotalea</taxon>
    </lineage>
</organism>
<dbReference type="Gene3D" id="3.40.30.10">
    <property type="entry name" value="Glutaredoxin"/>
    <property type="match status" value="1"/>
</dbReference>
<keyword evidence="2" id="KW-1185">Reference proteome</keyword>
<name>A0ABT9D9N2_9CELL</name>